<feature type="region of interest" description="Disordered" evidence="1">
    <location>
        <begin position="318"/>
        <end position="339"/>
    </location>
</feature>
<evidence type="ECO:0000256" key="1">
    <source>
        <dbReference type="SAM" id="MobiDB-lite"/>
    </source>
</evidence>
<dbReference type="STRING" id="177199.A0A420YFP6"/>
<evidence type="ECO:0000313" key="2">
    <source>
        <dbReference type="EMBL" id="RKU46597.1"/>
    </source>
</evidence>
<name>A0A420YFP6_9PEZI</name>
<comment type="caution">
    <text evidence="2">The sequence shown here is derived from an EMBL/GenBank/DDBJ whole genome shotgun (WGS) entry which is preliminary data.</text>
</comment>
<dbReference type="AlphaFoldDB" id="A0A420YFP6"/>
<proteinExistence type="predicted"/>
<evidence type="ECO:0000313" key="3">
    <source>
        <dbReference type="Proteomes" id="UP000275385"/>
    </source>
</evidence>
<dbReference type="OrthoDB" id="1046782at2759"/>
<organism evidence="2 3">
    <name type="scientific">Coniochaeta pulveracea</name>
    <dbReference type="NCBI Taxonomy" id="177199"/>
    <lineage>
        <taxon>Eukaryota</taxon>
        <taxon>Fungi</taxon>
        <taxon>Dikarya</taxon>
        <taxon>Ascomycota</taxon>
        <taxon>Pezizomycotina</taxon>
        <taxon>Sordariomycetes</taxon>
        <taxon>Sordariomycetidae</taxon>
        <taxon>Coniochaetales</taxon>
        <taxon>Coniochaetaceae</taxon>
        <taxon>Coniochaeta</taxon>
    </lineage>
</organism>
<dbReference type="EMBL" id="QVQW01000013">
    <property type="protein sequence ID" value="RKU46597.1"/>
    <property type="molecule type" value="Genomic_DNA"/>
</dbReference>
<sequence length="704" mass="73065">MSSAPFNYNLSIISKEGVTFWYRPNPAAACSDGHTKANTASKLQLEFPAGQAAGDAVFYTAQLASLFATVTVSIGGVSTAGTWSDVPDGPVQVTLSRGGKTLATATGKSITSSCSLVNWNAWVGSAMSPDTSFSLPYVGSNMVCVRGTGANDFADMCAFSCSYGYCPIGACLCLAMGNQTKKPPYTGVTAYPVAGRSADFSGLCSFNCNLGKIGDKGCPSNICGTAPAPLVIPTVSPFLPPTCTKGKGPAGWEGLCDYSCNFGFCPSNICTCTQTGALNVPPPKIKDTVGSSLDPNFNDWGLCDFACPRGYCPEGSCNQRPKSGGGEPAPIDPTIWRNPDPTPTVGCSPPCNPLTTTLVQSWAWDKPGVTMATTVFFPAITTTQIPVFNINITQQAVNSVVFTVTPSLFCIAPITIAPPPGVTIPSRSPPLLTYSITSTPTPSTIPWPPITSGADAVMSAPATATTVTPMVVPVWSAAPTRGRDDDKHGGGLAVAAAAWAGAARREQVLHREEVAAAVVAATATQTTPGAPPEAPAWRKRCTAASIRPRLTFTSSNCPSRPAYTPVWGTYTGAVPSLGGPGWNVYTVTYGTYSSSTSKPSTSAAPSTTAAAPKPGVPLGGVCDDSWDCTGDACPKGQSALCFQDLGLGQTQHTCQCVNDKAEPPKGTMCEGLWDCNGLYRCRTGRTMVCETMDYSDGYKVCACV</sequence>
<dbReference type="Proteomes" id="UP000275385">
    <property type="component" value="Unassembled WGS sequence"/>
</dbReference>
<keyword evidence="3" id="KW-1185">Reference proteome</keyword>
<reference evidence="2 3" key="1">
    <citation type="submission" date="2018-08" db="EMBL/GenBank/DDBJ databases">
        <title>Draft genome of the lignicolous fungus Coniochaeta pulveracea.</title>
        <authorList>
            <person name="Borstlap C.J."/>
            <person name="De Witt R.N."/>
            <person name="Botha A."/>
            <person name="Volschenk H."/>
        </authorList>
    </citation>
    <scope>NUCLEOTIDE SEQUENCE [LARGE SCALE GENOMIC DNA]</scope>
    <source>
        <strain evidence="2 3">CAB683</strain>
    </source>
</reference>
<accession>A0A420YFP6</accession>
<gene>
    <name evidence="2" type="ORF">DL546_006064</name>
</gene>
<protein>
    <submittedName>
        <fullName evidence="2">Uncharacterized protein</fullName>
    </submittedName>
</protein>